<name>A0ABD2WHI6_9HYME</name>
<dbReference type="AlphaFoldDB" id="A0ABD2WHI6"/>
<organism evidence="1 2">
    <name type="scientific">Trichogramma kaykai</name>
    <dbReference type="NCBI Taxonomy" id="54128"/>
    <lineage>
        <taxon>Eukaryota</taxon>
        <taxon>Metazoa</taxon>
        <taxon>Ecdysozoa</taxon>
        <taxon>Arthropoda</taxon>
        <taxon>Hexapoda</taxon>
        <taxon>Insecta</taxon>
        <taxon>Pterygota</taxon>
        <taxon>Neoptera</taxon>
        <taxon>Endopterygota</taxon>
        <taxon>Hymenoptera</taxon>
        <taxon>Apocrita</taxon>
        <taxon>Proctotrupomorpha</taxon>
        <taxon>Chalcidoidea</taxon>
        <taxon>Trichogrammatidae</taxon>
        <taxon>Trichogramma</taxon>
    </lineage>
</organism>
<keyword evidence="2" id="KW-1185">Reference proteome</keyword>
<comment type="caution">
    <text evidence="1">The sequence shown here is derived from an EMBL/GenBank/DDBJ whole genome shotgun (WGS) entry which is preliminary data.</text>
</comment>
<gene>
    <name evidence="1" type="ORF">TKK_013124</name>
</gene>
<sequence length="114" mass="12568">MFYLCIADTQFGRQAAIQRNISTYMFNVCKGLEVAKASFECYNDGKFITNSSLTSMNARTTWTVNEAINGISLAMLLMIDSEAVTGYSRALAGMRSDLQSTAVDIGHCERTRST</sequence>
<accession>A0ABD2WHI6</accession>
<evidence type="ECO:0000313" key="2">
    <source>
        <dbReference type="Proteomes" id="UP001627154"/>
    </source>
</evidence>
<dbReference type="EMBL" id="JBJJXI010000106">
    <property type="protein sequence ID" value="KAL3392297.1"/>
    <property type="molecule type" value="Genomic_DNA"/>
</dbReference>
<reference evidence="1 2" key="1">
    <citation type="journal article" date="2024" name="bioRxiv">
        <title>A reference genome for Trichogramma kaykai: A tiny desert-dwelling parasitoid wasp with competing sex-ratio distorters.</title>
        <authorList>
            <person name="Culotta J."/>
            <person name="Lindsey A.R."/>
        </authorList>
    </citation>
    <scope>NUCLEOTIDE SEQUENCE [LARGE SCALE GENOMIC DNA]</scope>
    <source>
        <strain evidence="1 2">KSX58</strain>
    </source>
</reference>
<evidence type="ECO:0000313" key="1">
    <source>
        <dbReference type="EMBL" id="KAL3392297.1"/>
    </source>
</evidence>
<dbReference type="Proteomes" id="UP001627154">
    <property type="component" value="Unassembled WGS sequence"/>
</dbReference>
<protein>
    <submittedName>
        <fullName evidence="1">Uncharacterized protein</fullName>
    </submittedName>
</protein>
<proteinExistence type="predicted"/>